<dbReference type="GO" id="GO:0016301">
    <property type="term" value="F:kinase activity"/>
    <property type="evidence" value="ECO:0007669"/>
    <property type="project" value="UniProtKB-KW"/>
</dbReference>
<protein>
    <submittedName>
        <fullName evidence="2">GTP pyrophosphokinase</fullName>
    </submittedName>
</protein>
<comment type="caution">
    <text evidence="2">The sequence shown here is derived from an EMBL/GenBank/DDBJ whole genome shotgun (WGS) entry which is preliminary data.</text>
</comment>
<dbReference type="AlphaFoldDB" id="S2RTV2"/>
<feature type="domain" description="ACT" evidence="1">
    <location>
        <begin position="4"/>
        <end position="43"/>
    </location>
</feature>
<gene>
    <name evidence="2" type="ORF">Lpp126_10053</name>
</gene>
<sequence>MNGRVDHDKMADIHVTVGVRNLAHLDKLMDAVKNVPDIYEVKRANG</sequence>
<dbReference type="PATRIC" id="fig|1256206.3.peg.1538"/>
<proteinExistence type="predicted"/>
<dbReference type="EMBL" id="ANKC01000720">
    <property type="protein sequence ID" value="EPC74911.1"/>
    <property type="molecule type" value="Genomic_DNA"/>
</dbReference>
<dbReference type="Proteomes" id="UP000014243">
    <property type="component" value="Unassembled WGS sequence"/>
</dbReference>
<evidence type="ECO:0000259" key="1">
    <source>
        <dbReference type="Pfam" id="PF13291"/>
    </source>
</evidence>
<dbReference type="Pfam" id="PF13291">
    <property type="entry name" value="ACT_4"/>
    <property type="match status" value="1"/>
</dbReference>
<keyword evidence="2" id="KW-0418">Kinase</keyword>
<keyword evidence="2" id="KW-0808">Transferase</keyword>
<dbReference type="Gene3D" id="3.30.70.260">
    <property type="match status" value="1"/>
</dbReference>
<evidence type="ECO:0000313" key="2">
    <source>
        <dbReference type="EMBL" id="EPC74911.1"/>
    </source>
</evidence>
<accession>S2RTV2</accession>
<name>S2RTV2_LACPA</name>
<dbReference type="InterPro" id="IPR002912">
    <property type="entry name" value="ACT_dom"/>
</dbReference>
<reference evidence="2 3" key="1">
    <citation type="journal article" date="2013" name="PLoS ONE">
        <title>Lactobacillus paracasei comparative genomics: towards species pan-genome definition and exploitation of diversity.</title>
        <authorList>
            <person name="Smokvina T."/>
            <person name="Wels M."/>
            <person name="Polka J."/>
            <person name="Chervaux C."/>
            <person name="Brisse S."/>
            <person name="Boekhorst J."/>
            <person name="van Hylckama Vlieg J.E."/>
            <person name="Siezen R.J."/>
        </authorList>
    </citation>
    <scope>NUCLEOTIDE SEQUENCE [LARGE SCALE GENOMIC DNA]</scope>
    <source>
        <strain evidence="2 3">Lpp126</strain>
    </source>
</reference>
<evidence type="ECO:0000313" key="3">
    <source>
        <dbReference type="Proteomes" id="UP000014243"/>
    </source>
</evidence>
<organism evidence="2 3">
    <name type="scientific">Lacticaseibacillus paracasei subsp. paracasei Lpp126</name>
    <dbReference type="NCBI Taxonomy" id="1256206"/>
    <lineage>
        <taxon>Bacteria</taxon>
        <taxon>Bacillati</taxon>
        <taxon>Bacillota</taxon>
        <taxon>Bacilli</taxon>
        <taxon>Lactobacillales</taxon>
        <taxon>Lactobacillaceae</taxon>
        <taxon>Lacticaseibacillus</taxon>
    </lineage>
</organism>